<evidence type="ECO:0000313" key="9">
    <source>
        <dbReference type="EMBL" id="JAC76720.1"/>
    </source>
</evidence>
<protein>
    <recommendedName>
        <fullName evidence="6">Kinesin-like protein</fullName>
    </recommendedName>
</protein>
<keyword evidence="6" id="KW-0493">Microtubule</keyword>
<feature type="region of interest" description="Disordered" evidence="7">
    <location>
        <begin position="550"/>
        <end position="571"/>
    </location>
</feature>
<dbReference type="PROSITE" id="PS00411">
    <property type="entry name" value="KINESIN_MOTOR_1"/>
    <property type="match status" value="1"/>
</dbReference>
<gene>
    <name evidence="9" type="primary">KIF5</name>
    <name evidence="9" type="ORF">TSPGSL018_19429</name>
</gene>
<name>A0A061S1E0_9CHLO</name>
<dbReference type="GO" id="GO:0007018">
    <property type="term" value="P:microtubule-based movement"/>
    <property type="evidence" value="ECO:0007669"/>
    <property type="project" value="InterPro"/>
</dbReference>
<feature type="region of interest" description="Disordered" evidence="7">
    <location>
        <begin position="1"/>
        <end position="34"/>
    </location>
</feature>
<feature type="domain" description="Kinesin motor" evidence="8">
    <location>
        <begin position="38"/>
        <end position="365"/>
    </location>
</feature>
<dbReference type="PANTHER" id="PTHR47968:SF75">
    <property type="entry name" value="CENTROMERE-ASSOCIATED PROTEIN E"/>
    <property type="match status" value="1"/>
</dbReference>
<accession>A0A061S1E0</accession>
<dbReference type="GO" id="GO:0003777">
    <property type="term" value="F:microtubule motor activity"/>
    <property type="evidence" value="ECO:0007669"/>
    <property type="project" value="InterPro"/>
</dbReference>
<keyword evidence="4 5" id="KW-0505">Motor protein</keyword>
<evidence type="ECO:0000256" key="3">
    <source>
        <dbReference type="ARBA" id="ARBA00023054"/>
    </source>
</evidence>
<dbReference type="AlphaFoldDB" id="A0A061S1E0"/>
<evidence type="ECO:0000256" key="4">
    <source>
        <dbReference type="ARBA" id="ARBA00023175"/>
    </source>
</evidence>
<evidence type="ECO:0000256" key="7">
    <source>
        <dbReference type="SAM" id="MobiDB-lite"/>
    </source>
</evidence>
<organism evidence="9">
    <name type="scientific">Tetraselmis sp. GSL018</name>
    <dbReference type="NCBI Taxonomy" id="582737"/>
    <lineage>
        <taxon>Eukaryota</taxon>
        <taxon>Viridiplantae</taxon>
        <taxon>Chlorophyta</taxon>
        <taxon>core chlorophytes</taxon>
        <taxon>Chlorodendrophyceae</taxon>
        <taxon>Chlorodendrales</taxon>
        <taxon>Chlorodendraceae</taxon>
        <taxon>Tetraselmis</taxon>
    </lineage>
</organism>
<keyword evidence="3" id="KW-0175">Coiled coil</keyword>
<dbReference type="CDD" id="cd01369">
    <property type="entry name" value="KISc_KHC_KIF5"/>
    <property type="match status" value="1"/>
</dbReference>
<sequence length="571" mass="62988">MVDFDELRYSATTDEGTLPATPGDPGGPAANRRGRQDAIVVCTRFRPINAAEVSRGSEEAVRLHGDGMGVTAMQGNDRQEHTFTFDRCFGPETPQMEVYDHTCRPIVNDVLEGYYGTVFAYGQTGSGKTYTMEGVQGDEERKGIIPRAVEHLFDEVQRCSDNEEVTISASFVEIYLEKIRDLLDRSKHKANLEVRVDVNRGVYIDGAQEHIVSSDAHLLSVLESGSKIRHVSATGMNLESSRSHAIFMVTISKKNTKDLSIKTGKLFLVDLAGSEMVCKTGARGEQLEEAKNINKSLSALGNVIKALTDGKSSYIPYRDSKLTRILQDSLGGTSRACLICACSPASWNVQESISTLRFGTRAKYIKNKPKRHVGYGGTHADELLAARQEEIDKLRAQIQDMKASSTANQRIITRYQRKYGDLRPVPSGCTPDEVDGPSVNMNEFLDLANERSNKLQGQVSAIHKEASLARHALAEVERHLLDEKHVFSQVRTDVAHLLMKHATHDNEMQSEAKRLDDLLSMAKHRAKTMLGKLRPLARAAAAVGKAAQAVQDSARKQSNAMHHMQGKVSSN</sequence>
<dbReference type="SUPFAM" id="SSF52540">
    <property type="entry name" value="P-loop containing nucleoside triphosphate hydrolases"/>
    <property type="match status" value="1"/>
</dbReference>
<dbReference type="PANTHER" id="PTHR47968">
    <property type="entry name" value="CENTROMERE PROTEIN E"/>
    <property type="match status" value="1"/>
</dbReference>
<feature type="binding site" evidence="5">
    <location>
        <begin position="122"/>
        <end position="129"/>
    </location>
    <ligand>
        <name>ATP</name>
        <dbReference type="ChEBI" id="CHEBI:30616"/>
    </ligand>
</feature>
<evidence type="ECO:0000256" key="1">
    <source>
        <dbReference type="ARBA" id="ARBA00022741"/>
    </source>
</evidence>
<dbReference type="PRINTS" id="PR00380">
    <property type="entry name" value="KINESINHEAVY"/>
</dbReference>
<dbReference type="InterPro" id="IPR001752">
    <property type="entry name" value="Kinesin_motor_dom"/>
</dbReference>
<dbReference type="SMART" id="SM00129">
    <property type="entry name" value="KISc"/>
    <property type="match status" value="1"/>
</dbReference>
<dbReference type="InterPro" id="IPR036961">
    <property type="entry name" value="Kinesin_motor_dom_sf"/>
</dbReference>
<dbReference type="InterPro" id="IPR019821">
    <property type="entry name" value="Kinesin_motor_CS"/>
</dbReference>
<evidence type="ECO:0000259" key="8">
    <source>
        <dbReference type="PROSITE" id="PS50067"/>
    </source>
</evidence>
<feature type="compositionally biased region" description="Low complexity" evidence="7">
    <location>
        <begin position="16"/>
        <end position="30"/>
    </location>
</feature>
<comment type="similarity">
    <text evidence="5 6">Belongs to the TRAFAC class myosin-kinesin ATPase superfamily. Kinesin family.</text>
</comment>
<evidence type="ECO:0000256" key="2">
    <source>
        <dbReference type="ARBA" id="ARBA00022840"/>
    </source>
</evidence>
<dbReference type="EMBL" id="GBEZ01008841">
    <property type="protein sequence ID" value="JAC76720.1"/>
    <property type="molecule type" value="Transcribed_RNA"/>
</dbReference>
<dbReference type="GO" id="GO:0008017">
    <property type="term" value="F:microtubule binding"/>
    <property type="evidence" value="ECO:0007669"/>
    <property type="project" value="InterPro"/>
</dbReference>
<dbReference type="InterPro" id="IPR027640">
    <property type="entry name" value="Kinesin-like_fam"/>
</dbReference>
<dbReference type="FunFam" id="3.40.850.10:FF:000082">
    <property type="entry name" value="OSM3-like kinesin"/>
    <property type="match status" value="1"/>
</dbReference>
<dbReference type="GO" id="GO:0005524">
    <property type="term" value="F:ATP binding"/>
    <property type="evidence" value="ECO:0007669"/>
    <property type="project" value="UniProtKB-UniRule"/>
</dbReference>
<dbReference type="PROSITE" id="PS50067">
    <property type="entry name" value="KINESIN_MOTOR_2"/>
    <property type="match status" value="1"/>
</dbReference>
<dbReference type="Pfam" id="PF00225">
    <property type="entry name" value="Kinesin"/>
    <property type="match status" value="1"/>
</dbReference>
<reference evidence="9" key="1">
    <citation type="submission" date="2014-05" db="EMBL/GenBank/DDBJ databases">
        <title>The transcriptome of the halophilic microalga Tetraselmis sp. GSL018 isolated from the Great Salt Lake, Utah.</title>
        <authorList>
            <person name="Jinkerson R.E."/>
            <person name="D'Adamo S."/>
            <person name="Posewitz M.C."/>
        </authorList>
    </citation>
    <scope>NUCLEOTIDE SEQUENCE</scope>
    <source>
        <strain evidence="9">GSL018</strain>
    </source>
</reference>
<evidence type="ECO:0000256" key="6">
    <source>
        <dbReference type="RuleBase" id="RU000394"/>
    </source>
</evidence>
<evidence type="ECO:0000256" key="5">
    <source>
        <dbReference type="PROSITE-ProRule" id="PRU00283"/>
    </source>
</evidence>
<keyword evidence="2 5" id="KW-0067">ATP-binding</keyword>
<proteinExistence type="inferred from homology"/>
<dbReference type="Gene3D" id="3.40.850.10">
    <property type="entry name" value="Kinesin motor domain"/>
    <property type="match status" value="1"/>
</dbReference>
<dbReference type="InterPro" id="IPR027417">
    <property type="entry name" value="P-loop_NTPase"/>
</dbReference>
<keyword evidence="1 5" id="KW-0547">Nucleotide-binding</keyword>
<dbReference type="GO" id="GO:0005874">
    <property type="term" value="C:microtubule"/>
    <property type="evidence" value="ECO:0007669"/>
    <property type="project" value="UniProtKB-KW"/>
</dbReference>